<dbReference type="EMBL" id="CM020619">
    <property type="protein sequence ID" value="KAK1863852.1"/>
    <property type="molecule type" value="Genomic_DNA"/>
</dbReference>
<keyword evidence="2" id="KW-1185">Reference proteome</keyword>
<accession>A0ACC3C126</accession>
<name>A0ACC3C126_PYRYE</name>
<comment type="caution">
    <text evidence="1">The sequence shown here is derived from an EMBL/GenBank/DDBJ whole genome shotgun (WGS) entry which is preliminary data.</text>
</comment>
<gene>
    <name evidence="1" type="ORF">I4F81_006406</name>
</gene>
<dbReference type="Proteomes" id="UP000798662">
    <property type="component" value="Chromosome 2"/>
</dbReference>
<sequence length="377" mass="37064">MARRHVTAAVVAAAVAAVTLLAAAAGAPASAHPVPTGRLPPTTTRPLLPDDVAATYQTKFTHVGVQCPTSFTLRGTGAPLPGVDAAAARSYAGHRIAENGAPCDDGSLVVVRTSSIDDAVVVAAAGDPGAARRLRETPWSATNLNWSTSVGFHVGDWECPGAASWGINVSAMFSYARYSAKLASGNVVSLPAGSRNLVFVNSSVLLCMMTAPPGVGAPSDPSSEPGTTNGEDDGVAVAPVPAPTAPGGSDDTATKGGSGGGGLSVGATAGVAAVAVVAALGVAVGAVVGTRVWKRRRQAAAAPADDAAAAAAASLSGRPPAMQTPMLILDSLDGGVHDGAGVIPGGKVKRNSLGEPPPLPEELWDTVGSSATSGGKV</sequence>
<proteinExistence type="predicted"/>
<reference evidence="1" key="1">
    <citation type="submission" date="2019-11" db="EMBL/GenBank/DDBJ databases">
        <title>Nori genome reveals adaptations in red seaweeds to the harsh intertidal environment.</title>
        <authorList>
            <person name="Wang D."/>
            <person name="Mao Y."/>
        </authorList>
    </citation>
    <scope>NUCLEOTIDE SEQUENCE</scope>
    <source>
        <tissue evidence="1">Gametophyte</tissue>
    </source>
</reference>
<evidence type="ECO:0000313" key="1">
    <source>
        <dbReference type="EMBL" id="KAK1863852.1"/>
    </source>
</evidence>
<protein>
    <submittedName>
        <fullName evidence="1">Uncharacterized protein</fullName>
    </submittedName>
</protein>
<evidence type="ECO:0000313" key="2">
    <source>
        <dbReference type="Proteomes" id="UP000798662"/>
    </source>
</evidence>
<organism evidence="1 2">
    <name type="scientific">Pyropia yezoensis</name>
    <name type="common">Susabi-nori</name>
    <name type="synonym">Porphyra yezoensis</name>
    <dbReference type="NCBI Taxonomy" id="2788"/>
    <lineage>
        <taxon>Eukaryota</taxon>
        <taxon>Rhodophyta</taxon>
        <taxon>Bangiophyceae</taxon>
        <taxon>Bangiales</taxon>
        <taxon>Bangiaceae</taxon>
        <taxon>Pyropia</taxon>
    </lineage>
</organism>